<dbReference type="InterPro" id="IPR013750">
    <property type="entry name" value="GHMP_kinase_C_dom"/>
</dbReference>
<dbReference type="GO" id="GO:0004335">
    <property type="term" value="F:galactokinase activity"/>
    <property type="evidence" value="ECO:0007669"/>
    <property type="project" value="UniProtKB-EC"/>
</dbReference>
<dbReference type="GO" id="GO:0005829">
    <property type="term" value="C:cytosol"/>
    <property type="evidence" value="ECO:0007669"/>
    <property type="project" value="TreeGrafter"/>
</dbReference>
<dbReference type="Proteomes" id="UP001150907">
    <property type="component" value="Unassembled WGS sequence"/>
</dbReference>
<dbReference type="InterPro" id="IPR006206">
    <property type="entry name" value="Mevalonate/galactokinase"/>
</dbReference>
<organism evidence="16 17">
    <name type="scientific">Coemansia thaxteri</name>
    <dbReference type="NCBI Taxonomy" id="2663907"/>
    <lineage>
        <taxon>Eukaryota</taxon>
        <taxon>Fungi</taxon>
        <taxon>Fungi incertae sedis</taxon>
        <taxon>Zoopagomycota</taxon>
        <taxon>Kickxellomycotina</taxon>
        <taxon>Kickxellomycetes</taxon>
        <taxon>Kickxellales</taxon>
        <taxon>Kickxellaceae</taxon>
        <taxon>Coemansia</taxon>
    </lineage>
</organism>
<evidence type="ECO:0000256" key="2">
    <source>
        <dbReference type="ARBA" id="ARBA00006566"/>
    </source>
</evidence>
<dbReference type="InterPro" id="IPR006203">
    <property type="entry name" value="GHMP_knse_ATP-bd_CS"/>
</dbReference>
<comment type="pathway">
    <text evidence="1">Carbohydrate metabolism; galactose metabolism.</text>
</comment>
<dbReference type="Pfam" id="PF10509">
    <property type="entry name" value="GalKase_gal_bdg"/>
    <property type="match status" value="1"/>
</dbReference>
<reference evidence="16" key="1">
    <citation type="submission" date="2022-07" db="EMBL/GenBank/DDBJ databases">
        <title>Phylogenomic reconstructions and comparative analyses of Kickxellomycotina fungi.</title>
        <authorList>
            <person name="Reynolds N.K."/>
            <person name="Stajich J.E."/>
            <person name="Barry K."/>
            <person name="Grigoriev I.V."/>
            <person name="Crous P."/>
            <person name="Smith M.E."/>
        </authorList>
    </citation>
    <scope>NUCLEOTIDE SEQUENCE</scope>
    <source>
        <strain evidence="16">IMI 214461</strain>
    </source>
</reference>
<evidence type="ECO:0000256" key="3">
    <source>
        <dbReference type="ARBA" id="ARBA00012315"/>
    </source>
</evidence>
<dbReference type="PRINTS" id="PR00959">
    <property type="entry name" value="MEVGALKINASE"/>
</dbReference>
<comment type="similarity">
    <text evidence="2">Belongs to the GHMP kinase family. GalK subfamily.</text>
</comment>
<dbReference type="GO" id="GO:0006012">
    <property type="term" value="P:galactose metabolic process"/>
    <property type="evidence" value="ECO:0007669"/>
    <property type="project" value="UniProtKB-KW"/>
</dbReference>
<keyword evidence="6" id="KW-0547">Nucleotide-binding</keyword>
<dbReference type="EMBL" id="JANBQF010000159">
    <property type="protein sequence ID" value="KAJ2004368.1"/>
    <property type="molecule type" value="Genomic_DNA"/>
</dbReference>
<evidence type="ECO:0000256" key="8">
    <source>
        <dbReference type="ARBA" id="ARBA00022840"/>
    </source>
</evidence>
<dbReference type="GO" id="GO:0005524">
    <property type="term" value="F:ATP binding"/>
    <property type="evidence" value="ECO:0007669"/>
    <property type="project" value="UniProtKB-KW"/>
</dbReference>
<keyword evidence="5 16" id="KW-0808">Transferase</keyword>
<dbReference type="FunFam" id="1.20.1440.340:FF:000003">
    <property type="entry name" value="GAL1p Galactokinase"/>
    <property type="match status" value="1"/>
</dbReference>
<evidence type="ECO:0000256" key="1">
    <source>
        <dbReference type="ARBA" id="ARBA00004947"/>
    </source>
</evidence>
<feature type="domain" description="GHMP kinase N-terminal" evidence="13">
    <location>
        <begin position="64"/>
        <end position="151"/>
    </location>
</feature>
<dbReference type="PANTHER" id="PTHR10457">
    <property type="entry name" value="MEVALONATE KINASE/GALACTOKINASE"/>
    <property type="match status" value="1"/>
</dbReference>
<dbReference type="InterPro" id="IPR006204">
    <property type="entry name" value="GHMP_kinase_N_dom"/>
</dbReference>
<evidence type="ECO:0000256" key="10">
    <source>
        <dbReference type="ARBA" id="ARBA00023277"/>
    </source>
</evidence>
<evidence type="ECO:0000259" key="13">
    <source>
        <dbReference type="Pfam" id="PF00288"/>
    </source>
</evidence>
<keyword evidence="17" id="KW-1185">Reference proteome</keyword>
<evidence type="ECO:0000259" key="15">
    <source>
        <dbReference type="Pfam" id="PF10509"/>
    </source>
</evidence>
<accession>A0A9W8BJT3</accession>
<feature type="domain" description="Galactokinase N-terminal" evidence="15">
    <location>
        <begin position="1"/>
        <end position="23"/>
    </location>
</feature>
<comment type="catalytic activity">
    <reaction evidence="12">
        <text>alpha-D-galactose + ATP = alpha-D-galactose 1-phosphate + ADP + H(+)</text>
        <dbReference type="Rhea" id="RHEA:13553"/>
        <dbReference type="ChEBI" id="CHEBI:15378"/>
        <dbReference type="ChEBI" id="CHEBI:28061"/>
        <dbReference type="ChEBI" id="CHEBI:30616"/>
        <dbReference type="ChEBI" id="CHEBI:58336"/>
        <dbReference type="ChEBI" id="CHEBI:456216"/>
        <dbReference type="EC" id="2.7.1.6"/>
    </reaction>
    <physiologicalReaction direction="left-to-right" evidence="12">
        <dbReference type="Rhea" id="RHEA:13554"/>
    </physiologicalReaction>
</comment>
<sequence length="453" mass="49294">HIDYCGFPVFPMAIVPDCLIAVRATDGCTVKLCNVCPRFGAYEFQYQPDDIVTIDQSSHEWANYFKCGYTGALKAIGSTNSVGMQCLMDGSVPISVGLSSSSAFVCCAVLATMKANGNVLPQEGVVEASVASERYIGTNGGGMDQTASIMSRAQSAAFIEFHPALRVTPVKLPDTSPPFTFVVANTMVASDKAVTAPVRYNLRVVETRIGALMLARHLGISGRTECQSAAQLTYKIVMDTYFSVYPNDGSEVDAEGTAVVGKWTMQLTTMLDMLKDLFGSRPQGFTFEECANCLDISTNDLLKLIQADRFPVRAKHFKLLQRAQHVFSEALRVAKFRQVCESASMVADSFAALGDLMNQSQDSCRDLYECSCPELDELCAIARRVGSFGSRLTGAGWGGCSVHLVHQDMRDRFIASLKQQYYAKYFPNLNDDDLGQAIFATTPSSGAAIFVFD</sequence>
<dbReference type="SUPFAM" id="SSF55060">
    <property type="entry name" value="GHMP Kinase, C-terminal domain"/>
    <property type="match status" value="1"/>
</dbReference>
<evidence type="ECO:0000256" key="5">
    <source>
        <dbReference type="ARBA" id="ARBA00022679"/>
    </source>
</evidence>
<dbReference type="PIRSF" id="PIRSF000530">
    <property type="entry name" value="Galactokinase"/>
    <property type="match status" value="1"/>
</dbReference>
<keyword evidence="8" id="KW-0067">ATP-binding</keyword>
<dbReference type="InterPro" id="IPR020568">
    <property type="entry name" value="Ribosomal_Su5_D2-typ_SF"/>
</dbReference>
<dbReference type="OrthoDB" id="187738at2759"/>
<dbReference type="PRINTS" id="PR00473">
    <property type="entry name" value="GALCTOKINASE"/>
</dbReference>
<dbReference type="Pfam" id="PF00288">
    <property type="entry name" value="GHMP_kinases_N"/>
    <property type="match status" value="1"/>
</dbReference>
<keyword evidence="10" id="KW-0119">Carbohydrate metabolism</keyword>
<comment type="caution">
    <text evidence="16">The sequence shown here is derived from an EMBL/GenBank/DDBJ whole genome shotgun (WGS) entry which is preliminary data.</text>
</comment>
<dbReference type="EC" id="2.7.1.6" evidence="3"/>
<feature type="non-terminal residue" evidence="16">
    <location>
        <position position="1"/>
    </location>
</feature>
<dbReference type="InterPro" id="IPR000705">
    <property type="entry name" value="Galactokinase"/>
</dbReference>
<dbReference type="InterPro" id="IPR036554">
    <property type="entry name" value="GHMP_kinase_C_sf"/>
</dbReference>
<evidence type="ECO:0000256" key="4">
    <source>
        <dbReference type="ARBA" id="ARBA00019487"/>
    </source>
</evidence>
<feature type="domain" description="GHMP kinase C-terminal" evidence="14">
    <location>
        <begin position="348"/>
        <end position="422"/>
    </location>
</feature>
<dbReference type="Pfam" id="PF08544">
    <property type="entry name" value="GHMP_kinases_C"/>
    <property type="match status" value="1"/>
</dbReference>
<evidence type="ECO:0000256" key="7">
    <source>
        <dbReference type="ARBA" id="ARBA00022777"/>
    </source>
</evidence>
<keyword evidence="9" id="KW-0299">Galactose metabolism</keyword>
<dbReference type="SUPFAM" id="SSF54211">
    <property type="entry name" value="Ribosomal protein S5 domain 2-like"/>
    <property type="match status" value="1"/>
</dbReference>
<dbReference type="PANTHER" id="PTHR10457:SF7">
    <property type="entry name" value="GALACTOKINASE-RELATED"/>
    <property type="match status" value="1"/>
</dbReference>
<keyword evidence="7" id="KW-0418">Kinase</keyword>
<dbReference type="Gene3D" id="1.20.1440.340">
    <property type="match status" value="1"/>
</dbReference>
<evidence type="ECO:0000256" key="9">
    <source>
        <dbReference type="ARBA" id="ARBA00023144"/>
    </source>
</evidence>
<dbReference type="Gene3D" id="3.30.70.3170">
    <property type="match status" value="1"/>
</dbReference>
<evidence type="ECO:0000259" key="14">
    <source>
        <dbReference type="Pfam" id="PF08544"/>
    </source>
</evidence>
<gene>
    <name evidence="16" type="primary">GAL1_1</name>
    <name evidence="16" type="ORF">H4R26_002560</name>
</gene>
<dbReference type="NCBIfam" id="TIGR00131">
    <property type="entry name" value="gal_kin"/>
    <property type="match status" value="1"/>
</dbReference>
<evidence type="ECO:0000256" key="12">
    <source>
        <dbReference type="ARBA" id="ARBA00049538"/>
    </source>
</evidence>
<dbReference type="Gene3D" id="3.30.230.10">
    <property type="match status" value="1"/>
</dbReference>
<dbReference type="InterPro" id="IPR019539">
    <property type="entry name" value="GalKase_N"/>
</dbReference>
<protein>
    <recommendedName>
        <fullName evidence="4">Galactokinase</fullName>
        <ecNumber evidence="3">2.7.1.6</ecNumber>
    </recommendedName>
    <alternativeName>
        <fullName evidence="11">Galactose kinase</fullName>
    </alternativeName>
</protein>
<dbReference type="PROSITE" id="PS00627">
    <property type="entry name" value="GHMP_KINASES_ATP"/>
    <property type="match status" value="1"/>
</dbReference>
<evidence type="ECO:0000256" key="11">
    <source>
        <dbReference type="ARBA" id="ARBA00029590"/>
    </source>
</evidence>
<evidence type="ECO:0000313" key="17">
    <source>
        <dbReference type="Proteomes" id="UP001150907"/>
    </source>
</evidence>
<name>A0A9W8BJT3_9FUNG</name>
<evidence type="ECO:0000313" key="16">
    <source>
        <dbReference type="EMBL" id="KAJ2004368.1"/>
    </source>
</evidence>
<proteinExistence type="inferred from homology"/>
<dbReference type="InterPro" id="IPR014721">
    <property type="entry name" value="Ribsml_uS5_D2-typ_fold_subgr"/>
</dbReference>
<evidence type="ECO:0000256" key="6">
    <source>
        <dbReference type="ARBA" id="ARBA00022741"/>
    </source>
</evidence>
<dbReference type="AlphaFoldDB" id="A0A9W8BJT3"/>